<evidence type="ECO:0000313" key="2">
    <source>
        <dbReference type="EMBL" id="VTT64818.1"/>
    </source>
</evidence>
<sequence length="74" mass="7857">MSEQKQPTQTSKDPSSSVGHNPSTCYEVTKDGGSPSNRKASYGIGMDANSIEEANATIDAYMGYNPVGKELGRN</sequence>
<proteinExistence type="predicted"/>
<evidence type="ECO:0000256" key="1">
    <source>
        <dbReference type="SAM" id="MobiDB-lite"/>
    </source>
</evidence>
<protein>
    <submittedName>
        <fullName evidence="2">Uncharacterized protein</fullName>
    </submittedName>
</protein>
<reference evidence="2" key="1">
    <citation type="submission" date="2019-05" db="EMBL/GenBank/DDBJ databases">
        <authorList>
            <person name="Piombo E."/>
        </authorList>
    </citation>
    <scope>NUCLEOTIDE SEQUENCE</scope>
    <source>
        <strain evidence="2">C2S</strain>
    </source>
</reference>
<evidence type="ECO:0000313" key="3">
    <source>
        <dbReference type="Proteomes" id="UP000760494"/>
    </source>
</evidence>
<dbReference type="Proteomes" id="UP000760494">
    <property type="component" value="Unassembled WGS sequence"/>
</dbReference>
<feature type="compositionally biased region" description="Polar residues" evidence="1">
    <location>
        <begin position="1"/>
        <end position="26"/>
    </location>
</feature>
<organism evidence="2 3">
    <name type="scientific">Fusarium fujikuroi</name>
    <name type="common">Bakanae and foot rot disease fungus</name>
    <name type="synonym">Gibberella fujikuroi</name>
    <dbReference type="NCBI Taxonomy" id="5127"/>
    <lineage>
        <taxon>Eukaryota</taxon>
        <taxon>Fungi</taxon>
        <taxon>Dikarya</taxon>
        <taxon>Ascomycota</taxon>
        <taxon>Pezizomycotina</taxon>
        <taxon>Sordariomycetes</taxon>
        <taxon>Hypocreomycetidae</taxon>
        <taxon>Hypocreales</taxon>
        <taxon>Nectriaceae</taxon>
        <taxon>Fusarium</taxon>
        <taxon>Fusarium fujikuroi species complex</taxon>
    </lineage>
</organism>
<dbReference type="EMBL" id="CABFJX010000124">
    <property type="protein sequence ID" value="VTT64818.1"/>
    <property type="molecule type" value="Genomic_DNA"/>
</dbReference>
<accession>A0A2H3S6N7</accession>
<feature type="region of interest" description="Disordered" evidence="1">
    <location>
        <begin position="1"/>
        <end position="43"/>
    </location>
</feature>
<dbReference type="OrthoDB" id="4232400at2759"/>
<gene>
    <name evidence="2" type="ORF">C2S_5618</name>
</gene>
<dbReference type="AlphaFoldDB" id="A0A2H3S6N7"/>
<comment type="caution">
    <text evidence="2">The sequence shown here is derived from an EMBL/GenBank/DDBJ whole genome shotgun (WGS) entry which is preliminary data.</text>
</comment>
<name>A0A2H3S6N7_FUSFU</name>